<comment type="similarity">
    <text evidence="1">Belongs to the short-chain dehydrogenases/reductases (SDR) family.</text>
</comment>
<name>A0A7J5DZF7_NOCSI</name>
<dbReference type="Proteomes" id="UP000449906">
    <property type="component" value="Unassembled WGS sequence"/>
</dbReference>
<dbReference type="PANTHER" id="PTHR43669:SF3">
    <property type="entry name" value="ALCOHOL DEHYDROGENASE, PUTATIVE (AFU_ORTHOLOGUE AFUA_3G03445)-RELATED"/>
    <property type="match status" value="1"/>
</dbReference>
<proteinExistence type="inferred from homology"/>
<evidence type="ECO:0000313" key="4">
    <source>
        <dbReference type="Proteomes" id="UP000449906"/>
    </source>
</evidence>
<dbReference type="GO" id="GO:0016491">
    <property type="term" value="F:oxidoreductase activity"/>
    <property type="evidence" value="ECO:0007669"/>
    <property type="project" value="UniProtKB-KW"/>
</dbReference>
<dbReference type="EMBL" id="WBVM01000001">
    <property type="protein sequence ID" value="KAB2811278.1"/>
    <property type="molecule type" value="Genomic_DNA"/>
</dbReference>
<evidence type="ECO:0000256" key="1">
    <source>
        <dbReference type="ARBA" id="ARBA00006484"/>
    </source>
</evidence>
<gene>
    <name evidence="3" type="ORF">F9L07_05055</name>
</gene>
<protein>
    <submittedName>
        <fullName evidence="3">SDR family oxidoreductase</fullName>
    </submittedName>
</protein>
<reference evidence="3 4" key="1">
    <citation type="submission" date="2019-09" db="EMBL/GenBank/DDBJ databases">
        <title>Pimelobacter sp. isolated from Paulinella.</title>
        <authorList>
            <person name="Jeong S.E."/>
        </authorList>
    </citation>
    <scope>NUCLEOTIDE SEQUENCE [LARGE SCALE GENOMIC DNA]</scope>
    <source>
        <strain evidence="3 4">Pch-N</strain>
    </source>
</reference>
<dbReference type="InterPro" id="IPR036291">
    <property type="entry name" value="NAD(P)-bd_dom_sf"/>
</dbReference>
<keyword evidence="2" id="KW-0560">Oxidoreductase</keyword>
<dbReference type="AlphaFoldDB" id="A0A7J5DZF7"/>
<sequence>MTRNVLIAGAGPGVSGSLARLYAAEGGRVGLLGADADVLAALRTDVEGAGAEALTTVADLNDDGATRSAVTRMAEQLGHVDVVHFNPSAYREKDPLSLTPDELLDDVRLGVGALLSVVQAARPFMGPGGRVTATGSMAADSPWHGAASLGVQKAGLQNLVRSLDRTLADDGIRAVSVTVRGTLAKEGPFAPDNVAAALRAAIDQDEADWQAEVPYTG</sequence>
<dbReference type="Gene3D" id="3.40.50.720">
    <property type="entry name" value="NAD(P)-binding Rossmann-like Domain"/>
    <property type="match status" value="1"/>
</dbReference>
<dbReference type="Pfam" id="PF00106">
    <property type="entry name" value="adh_short"/>
    <property type="match status" value="1"/>
</dbReference>
<dbReference type="CDD" id="cd05233">
    <property type="entry name" value="SDR_c"/>
    <property type="match status" value="1"/>
</dbReference>
<dbReference type="PANTHER" id="PTHR43669">
    <property type="entry name" value="5-KETO-D-GLUCONATE 5-REDUCTASE"/>
    <property type="match status" value="1"/>
</dbReference>
<dbReference type="SUPFAM" id="SSF51735">
    <property type="entry name" value="NAD(P)-binding Rossmann-fold domains"/>
    <property type="match status" value="1"/>
</dbReference>
<dbReference type="RefSeq" id="WP_151578780.1">
    <property type="nucleotide sequence ID" value="NZ_WBVM01000001.1"/>
</dbReference>
<dbReference type="InterPro" id="IPR002347">
    <property type="entry name" value="SDR_fam"/>
</dbReference>
<evidence type="ECO:0000256" key="2">
    <source>
        <dbReference type="ARBA" id="ARBA00023002"/>
    </source>
</evidence>
<organism evidence="3 4">
    <name type="scientific">Nocardioides simplex</name>
    <name type="common">Arthrobacter simplex</name>
    <dbReference type="NCBI Taxonomy" id="2045"/>
    <lineage>
        <taxon>Bacteria</taxon>
        <taxon>Bacillati</taxon>
        <taxon>Actinomycetota</taxon>
        <taxon>Actinomycetes</taxon>
        <taxon>Propionibacteriales</taxon>
        <taxon>Nocardioidaceae</taxon>
        <taxon>Pimelobacter</taxon>
    </lineage>
</organism>
<accession>A0A7J5DZF7</accession>
<comment type="caution">
    <text evidence="3">The sequence shown here is derived from an EMBL/GenBank/DDBJ whole genome shotgun (WGS) entry which is preliminary data.</text>
</comment>
<evidence type="ECO:0000313" key="3">
    <source>
        <dbReference type="EMBL" id="KAB2811278.1"/>
    </source>
</evidence>